<feature type="coiled-coil region" evidence="1">
    <location>
        <begin position="90"/>
        <end position="124"/>
    </location>
</feature>
<sequence length="252" mass="28261">MSTPQSGDDDDNVEEPVDGEQKRAELSKWLDEALEQLQVENELLDECNAQKFELQRQIVKLKAALKGKVSLDEDDGAPSGEAQHRAQKQLDAVIRENVALRAQLLESQERINEFEQTISNASASLEAAGSIPCDQCISLERLLEEARTQLDQRVAQLSTAAYEKHQLREQIAGIEASHRARTSGLEDAVKFDMRQLKVLQRTVTDKQKEIAMLRGQVAATEELNKELKGCIAEKTELERTVIRQSAVLQDKE</sequence>
<accession>A0ABD1DYC3</accession>
<keyword evidence="1" id="KW-0175">Coiled coil</keyword>
<reference evidence="3 4" key="1">
    <citation type="submission" date="2024-05" db="EMBL/GenBank/DDBJ databases">
        <title>Culex pipiens pipiens assembly and annotation.</title>
        <authorList>
            <person name="Alout H."/>
            <person name="Durand T."/>
        </authorList>
    </citation>
    <scope>NUCLEOTIDE SEQUENCE [LARGE SCALE GENOMIC DNA]</scope>
    <source>
        <strain evidence="3">HA-2024</strain>
        <tissue evidence="3">Whole body</tissue>
    </source>
</reference>
<evidence type="ECO:0000313" key="3">
    <source>
        <dbReference type="EMBL" id="KAL1404757.1"/>
    </source>
</evidence>
<gene>
    <name evidence="3" type="ORF">pipiens_005235</name>
</gene>
<keyword evidence="4" id="KW-1185">Reference proteome</keyword>
<feature type="non-terminal residue" evidence="3">
    <location>
        <position position="252"/>
    </location>
</feature>
<feature type="coiled-coil region" evidence="1">
    <location>
        <begin position="196"/>
        <end position="240"/>
    </location>
</feature>
<organism evidence="3 4">
    <name type="scientific">Culex pipiens pipiens</name>
    <name type="common">Northern house mosquito</name>
    <dbReference type="NCBI Taxonomy" id="38569"/>
    <lineage>
        <taxon>Eukaryota</taxon>
        <taxon>Metazoa</taxon>
        <taxon>Ecdysozoa</taxon>
        <taxon>Arthropoda</taxon>
        <taxon>Hexapoda</taxon>
        <taxon>Insecta</taxon>
        <taxon>Pterygota</taxon>
        <taxon>Neoptera</taxon>
        <taxon>Endopterygota</taxon>
        <taxon>Diptera</taxon>
        <taxon>Nematocera</taxon>
        <taxon>Culicoidea</taxon>
        <taxon>Culicidae</taxon>
        <taxon>Culicinae</taxon>
        <taxon>Culicini</taxon>
        <taxon>Culex</taxon>
        <taxon>Culex</taxon>
    </lineage>
</organism>
<feature type="compositionally biased region" description="Acidic residues" evidence="2">
    <location>
        <begin position="7"/>
        <end position="18"/>
    </location>
</feature>
<protein>
    <submittedName>
        <fullName evidence="3">Uncharacterized protein</fullName>
    </submittedName>
</protein>
<dbReference type="AlphaFoldDB" id="A0ABD1DYC3"/>
<evidence type="ECO:0000256" key="2">
    <source>
        <dbReference type="SAM" id="MobiDB-lite"/>
    </source>
</evidence>
<comment type="caution">
    <text evidence="3">The sequence shown here is derived from an EMBL/GenBank/DDBJ whole genome shotgun (WGS) entry which is preliminary data.</text>
</comment>
<dbReference type="EMBL" id="JBEHCU010000048">
    <property type="protein sequence ID" value="KAL1404757.1"/>
    <property type="molecule type" value="Genomic_DNA"/>
</dbReference>
<name>A0ABD1DYC3_CULPP</name>
<dbReference type="Proteomes" id="UP001562425">
    <property type="component" value="Unassembled WGS sequence"/>
</dbReference>
<feature type="coiled-coil region" evidence="1">
    <location>
        <begin position="30"/>
        <end position="64"/>
    </location>
</feature>
<evidence type="ECO:0000313" key="4">
    <source>
        <dbReference type="Proteomes" id="UP001562425"/>
    </source>
</evidence>
<evidence type="ECO:0000256" key="1">
    <source>
        <dbReference type="SAM" id="Coils"/>
    </source>
</evidence>
<feature type="region of interest" description="Disordered" evidence="2">
    <location>
        <begin position="1"/>
        <end position="24"/>
    </location>
</feature>
<proteinExistence type="predicted"/>